<keyword evidence="5" id="KW-0804">Transcription</keyword>
<evidence type="ECO:0000256" key="2">
    <source>
        <dbReference type="ARBA" id="ARBA00023015"/>
    </source>
</evidence>
<dbReference type="EMBL" id="BAABFB010000029">
    <property type="protein sequence ID" value="GAA4476869.1"/>
    <property type="molecule type" value="Genomic_DNA"/>
</dbReference>
<comment type="similarity">
    <text evidence="1">Belongs to the LysR transcriptional regulatory family.</text>
</comment>
<dbReference type="SUPFAM" id="SSF53850">
    <property type="entry name" value="Periplasmic binding protein-like II"/>
    <property type="match status" value="1"/>
</dbReference>
<keyword evidence="3" id="KW-0238">DNA-binding</keyword>
<dbReference type="PANTHER" id="PTHR30346:SF0">
    <property type="entry name" value="HCA OPERON TRANSCRIPTIONAL ACTIVATOR HCAR"/>
    <property type="match status" value="1"/>
</dbReference>
<gene>
    <name evidence="8" type="ORF">GCM10023094_17810</name>
</gene>
<feature type="compositionally biased region" description="Basic residues" evidence="6">
    <location>
        <begin position="233"/>
        <end position="247"/>
    </location>
</feature>
<feature type="domain" description="LysR substrate-binding" evidence="7">
    <location>
        <begin position="23"/>
        <end position="193"/>
    </location>
</feature>
<dbReference type="Gene3D" id="3.40.190.10">
    <property type="entry name" value="Periplasmic binding protein-like II"/>
    <property type="match status" value="2"/>
</dbReference>
<evidence type="ECO:0000313" key="9">
    <source>
        <dbReference type="Proteomes" id="UP001501183"/>
    </source>
</evidence>
<accession>A0ABP8P0B1</accession>
<organism evidence="8 9">
    <name type="scientific">Rhodococcus olei</name>
    <dbReference type="NCBI Taxonomy" id="2161675"/>
    <lineage>
        <taxon>Bacteria</taxon>
        <taxon>Bacillati</taxon>
        <taxon>Actinomycetota</taxon>
        <taxon>Actinomycetes</taxon>
        <taxon>Mycobacteriales</taxon>
        <taxon>Nocardiaceae</taxon>
        <taxon>Rhodococcus</taxon>
    </lineage>
</organism>
<keyword evidence="2" id="KW-0805">Transcription regulation</keyword>
<sequence>MTEPAAPSPFRLAYVPGVTPAKWVRIWGERLPDVPLELVTVTATDAPALLREGGADAGLVRLPIDRDGLSVIALYEETPVVVVPKDHVITAADEVSTADLADEVVLHPHDDMLDWATRPGTAALHRPDTTADAIELVAAGVGVLVVPQSLARLHHRKDLTYRTVADAPVSPVALAWPAGATTDLVEEFVGIVRGRSVNSSRGRGAPEPAPKRTASQKAAAKRASRAEAGKVPTQRKPKSGKAKRGRR</sequence>
<evidence type="ECO:0000256" key="3">
    <source>
        <dbReference type="ARBA" id="ARBA00023125"/>
    </source>
</evidence>
<evidence type="ECO:0000256" key="6">
    <source>
        <dbReference type="SAM" id="MobiDB-lite"/>
    </source>
</evidence>
<dbReference type="RefSeq" id="WP_345343729.1">
    <property type="nucleotide sequence ID" value="NZ_BAABFB010000029.1"/>
</dbReference>
<comment type="caution">
    <text evidence="8">The sequence shown here is derived from an EMBL/GenBank/DDBJ whole genome shotgun (WGS) entry which is preliminary data.</text>
</comment>
<evidence type="ECO:0000256" key="4">
    <source>
        <dbReference type="ARBA" id="ARBA00023159"/>
    </source>
</evidence>
<protein>
    <submittedName>
        <fullName evidence="8">LysR substrate-binding domain-containing protein</fullName>
    </submittedName>
</protein>
<evidence type="ECO:0000256" key="1">
    <source>
        <dbReference type="ARBA" id="ARBA00009437"/>
    </source>
</evidence>
<dbReference type="InterPro" id="IPR005119">
    <property type="entry name" value="LysR_subst-bd"/>
</dbReference>
<reference evidence="9" key="1">
    <citation type="journal article" date="2019" name="Int. J. Syst. Evol. Microbiol.">
        <title>The Global Catalogue of Microorganisms (GCM) 10K type strain sequencing project: providing services to taxonomists for standard genome sequencing and annotation.</title>
        <authorList>
            <consortium name="The Broad Institute Genomics Platform"/>
            <consortium name="The Broad Institute Genome Sequencing Center for Infectious Disease"/>
            <person name="Wu L."/>
            <person name="Ma J."/>
        </authorList>
    </citation>
    <scope>NUCLEOTIDE SEQUENCE [LARGE SCALE GENOMIC DNA]</scope>
    <source>
        <strain evidence="9">JCM 32206</strain>
    </source>
</reference>
<evidence type="ECO:0000256" key="5">
    <source>
        <dbReference type="ARBA" id="ARBA00023163"/>
    </source>
</evidence>
<feature type="region of interest" description="Disordered" evidence="6">
    <location>
        <begin position="197"/>
        <end position="247"/>
    </location>
</feature>
<dbReference type="Proteomes" id="UP001501183">
    <property type="component" value="Unassembled WGS sequence"/>
</dbReference>
<dbReference type="Pfam" id="PF03466">
    <property type="entry name" value="LysR_substrate"/>
    <property type="match status" value="1"/>
</dbReference>
<name>A0ABP8P0B1_9NOCA</name>
<evidence type="ECO:0000259" key="7">
    <source>
        <dbReference type="Pfam" id="PF03466"/>
    </source>
</evidence>
<keyword evidence="4" id="KW-0010">Activator</keyword>
<dbReference type="PANTHER" id="PTHR30346">
    <property type="entry name" value="TRANSCRIPTIONAL DUAL REGULATOR HCAR-RELATED"/>
    <property type="match status" value="1"/>
</dbReference>
<keyword evidence="9" id="KW-1185">Reference proteome</keyword>
<proteinExistence type="inferred from homology"/>
<evidence type="ECO:0000313" key="8">
    <source>
        <dbReference type="EMBL" id="GAA4476869.1"/>
    </source>
</evidence>